<dbReference type="Proteomes" id="UP000183997">
    <property type="component" value="Unassembled WGS sequence"/>
</dbReference>
<evidence type="ECO:0000313" key="1">
    <source>
        <dbReference type="EMBL" id="SHK25487.1"/>
    </source>
</evidence>
<dbReference type="EMBL" id="FRAR01000009">
    <property type="protein sequence ID" value="SHK25487.1"/>
    <property type="molecule type" value="Genomic_DNA"/>
</dbReference>
<evidence type="ECO:0000313" key="2">
    <source>
        <dbReference type="Proteomes" id="UP000183997"/>
    </source>
</evidence>
<keyword evidence="2" id="KW-1185">Reference proteome</keyword>
<gene>
    <name evidence="1" type="ORF">SAMN02745123_01289</name>
</gene>
<reference evidence="2" key="1">
    <citation type="submission" date="2016-11" db="EMBL/GenBank/DDBJ databases">
        <authorList>
            <person name="Varghese N."/>
            <person name="Submissions S."/>
        </authorList>
    </citation>
    <scope>NUCLEOTIDE SEQUENCE [LARGE SCALE GENOMIC DNA]</scope>
    <source>
        <strain evidence="2">DSM 10349</strain>
    </source>
</reference>
<organism evidence="1 2">
    <name type="scientific">Desulforamulus aeronauticus DSM 10349</name>
    <dbReference type="NCBI Taxonomy" id="1121421"/>
    <lineage>
        <taxon>Bacteria</taxon>
        <taxon>Bacillati</taxon>
        <taxon>Bacillota</taxon>
        <taxon>Clostridia</taxon>
        <taxon>Eubacteriales</taxon>
        <taxon>Peptococcaceae</taxon>
        <taxon>Desulforamulus</taxon>
    </lineage>
</organism>
<name>A0A1M6QZJ5_9FIRM</name>
<sequence length="92" mass="10900">MVDTKVILSLVANDRKKTIQEFKKFSIEKDESEFLNIEEGNSWTVEEVRSYLEEYLTKRWSGKSMEELINNKDTRGVIIRDLKTNTRLSVRE</sequence>
<protein>
    <submittedName>
        <fullName evidence="1">Uncharacterized protein</fullName>
    </submittedName>
</protein>
<dbReference type="AlphaFoldDB" id="A0A1M6QZJ5"/>
<proteinExistence type="predicted"/>
<accession>A0A1M6QZJ5</accession>